<sequence length="319" mass="35142">MHRILVDGGSSANILFASAFDQLHIARSRLTKAWRPLKGFSGNLVKALGQIEMPVCFGRGLGARTKGITFDVVDISYAYNIIMGRGTLKKFGAIVHQNFLCMKIPSPTGVITVRGDQEVARKIDYGHSPHPRGKMVNTVAQTESNGQVPTGEERPARAEVDGGTHAVAADPSHPERHYQIGDGLPPEGQGLLLYLSASPATVSAVLVLEDKHGPRPTQRPVYYVSEALGGPKLRYTKLEKLAYALVMASRKLRHYFLAYDITKRIWRREDDRVASTAPLSLASASSATEVEIRCSAWWTKRSLPDRLDPSSLWRQLHPP</sequence>
<keyword evidence="9" id="KW-1185">Reference proteome</keyword>
<gene>
    <name evidence="8" type="ORF">E2562_008204</name>
</gene>
<dbReference type="Pfam" id="PF17917">
    <property type="entry name" value="RT_RNaseH"/>
    <property type="match status" value="1"/>
</dbReference>
<evidence type="ECO:0000256" key="5">
    <source>
        <dbReference type="ARBA" id="ARBA00022801"/>
    </source>
</evidence>
<evidence type="ECO:0000313" key="8">
    <source>
        <dbReference type="EMBL" id="KAF0898621.1"/>
    </source>
</evidence>
<evidence type="ECO:0000256" key="3">
    <source>
        <dbReference type="ARBA" id="ARBA00022722"/>
    </source>
</evidence>
<keyword evidence="4" id="KW-0255">Endonuclease</keyword>
<dbReference type="OrthoDB" id="686884at2759"/>
<dbReference type="PANTHER" id="PTHR33240:SF15">
    <property type="entry name" value="GAG-PRO-LIKE PROTEIN"/>
    <property type="match status" value="1"/>
</dbReference>
<keyword evidence="6" id="KW-0695">RNA-directed DNA polymerase</keyword>
<accession>A0A6G1CEY9</accession>
<evidence type="ECO:0000256" key="1">
    <source>
        <dbReference type="ARBA" id="ARBA00022679"/>
    </source>
</evidence>
<dbReference type="EMBL" id="SPHZ02000009">
    <property type="protein sequence ID" value="KAF0898621.1"/>
    <property type="molecule type" value="Genomic_DNA"/>
</dbReference>
<dbReference type="GO" id="GO:0004519">
    <property type="term" value="F:endonuclease activity"/>
    <property type="evidence" value="ECO:0007669"/>
    <property type="project" value="UniProtKB-KW"/>
</dbReference>
<evidence type="ECO:0000256" key="2">
    <source>
        <dbReference type="ARBA" id="ARBA00022695"/>
    </source>
</evidence>
<reference evidence="8 9" key="1">
    <citation type="submission" date="2019-11" db="EMBL/GenBank/DDBJ databases">
        <title>Whole genome sequence of Oryza granulata.</title>
        <authorList>
            <person name="Li W."/>
        </authorList>
    </citation>
    <scope>NUCLEOTIDE SEQUENCE [LARGE SCALE GENOMIC DNA]</scope>
    <source>
        <strain evidence="9">cv. Menghai</strain>
        <tissue evidence="8">Leaf</tissue>
    </source>
</reference>
<keyword evidence="5" id="KW-0378">Hydrolase</keyword>
<dbReference type="CDD" id="cd00303">
    <property type="entry name" value="retropepsin_like"/>
    <property type="match status" value="1"/>
</dbReference>
<keyword evidence="2" id="KW-0548">Nucleotidyltransferase</keyword>
<dbReference type="GO" id="GO:0003964">
    <property type="term" value="F:RNA-directed DNA polymerase activity"/>
    <property type="evidence" value="ECO:0007669"/>
    <property type="project" value="UniProtKB-KW"/>
</dbReference>
<name>A0A6G1CEY9_9ORYZ</name>
<evidence type="ECO:0000256" key="4">
    <source>
        <dbReference type="ARBA" id="ARBA00022759"/>
    </source>
</evidence>
<organism evidence="8 9">
    <name type="scientific">Oryza meyeriana var. granulata</name>
    <dbReference type="NCBI Taxonomy" id="110450"/>
    <lineage>
        <taxon>Eukaryota</taxon>
        <taxon>Viridiplantae</taxon>
        <taxon>Streptophyta</taxon>
        <taxon>Embryophyta</taxon>
        <taxon>Tracheophyta</taxon>
        <taxon>Spermatophyta</taxon>
        <taxon>Magnoliopsida</taxon>
        <taxon>Liliopsida</taxon>
        <taxon>Poales</taxon>
        <taxon>Poaceae</taxon>
        <taxon>BOP clade</taxon>
        <taxon>Oryzoideae</taxon>
        <taxon>Oryzeae</taxon>
        <taxon>Oryzinae</taxon>
        <taxon>Oryza</taxon>
        <taxon>Oryza meyeriana</taxon>
    </lineage>
</organism>
<comment type="caution">
    <text evidence="8">The sequence shown here is derived from an EMBL/GenBank/DDBJ whole genome shotgun (WGS) entry which is preliminary data.</text>
</comment>
<evidence type="ECO:0000259" key="7">
    <source>
        <dbReference type="Pfam" id="PF17917"/>
    </source>
</evidence>
<dbReference type="InterPro" id="IPR021109">
    <property type="entry name" value="Peptidase_aspartic_dom_sf"/>
</dbReference>
<feature type="domain" description="Reverse transcriptase RNase H-like" evidence="7">
    <location>
        <begin position="192"/>
        <end position="258"/>
    </location>
</feature>
<keyword evidence="1" id="KW-0808">Transferase</keyword>
<dbReference type="GO" id="GO:0016787">
    <property type="term" value="F:hydrolase activity"/>
    <property type="evidence" value="ECO:0007669"/>
    <property type="project" value="UniProtKB-KW"/>
</dbReference>
<dbReference type="InterPro" id="IPR043502">
    <property type="entry name" value="DNA/RNA_pol_sf"/>
</dbReference>
<dbReference type="AlphaFoldDB" id="A0A6G1CEY9"/>
<keyword evidence="3" id="KW-0540">Nuclease</keyword>
<proteinExistence type="predicted"/>
<protein>
    <recommendedName>
        <fullName evidence="7">Reverse transcriptase RNase H-like domain-containing protein</fullName>
    </recommendedName>
</protein>
<evidence type="ECO:0000256" key="6">
    <source>
        <dbReference type="ARBA" id="ARBA00022918"/>
    </source>
</evidence>
<dbReference type="InterPro" id="IPR041373">
    <property type="entry name" value="RT_RNaseH"/>
</dbReference>
<evidence type="ECO:0000313" key="9">
    <source>
        <dbReference type="Proteomes" id="UP000479710"/>
    </source>
</evidence>
<dbReference type="Gene3D" id="2.40.70.10">
    <property type="entry name" value="Acid Proteases"/>
    <property type="match status" value="1"/>
</dbReference>
<dbReference type="SUPFAM" id="SSF56672">
    <property type="entry name" value="DNA/RNA polymerases"/>
    <property type="match status" value="1"/>
</dbReference>
<dbReference type="PANTHER" id="PTHR33240">
    <property type="entry name" value="OS08G0508500 PROTEIN"/>
    <property type="match status" value="1"/>
</dbReference>
<dbReference type="Proteomes" id="UP000479710">
    <property type="component" value="Unassembled WGS sequence"/>
</dbReference>